<keyword evidence="9" id="KW-0998">Cell outer membrane</keyword>
<gene>
    <name evidence="14" type="ORF">QV09_02265</name>
</gene>
<evidence type="ECO:0000259" key="12">
    <source>
        <dbReference type="Pfam" id="PF03895"/>
    </source>
</evidence>
<evidence type="ECO:0000256" key="4">
    <source>
        <dbReference type="ARBA" id="ARBA00022452"/>
    </source>
</evidence>
<dbReference type="Gene3D" id="3.30.1300.30">
    <property type="entry name" value="GSPII I/J protein-like"/>
    <property type="match status" value="1"/>
</dbReference>
<evidence type="ECO:0000256" key="1">
    <source>
        <dbReference type="ARBA" id="ARBA00004241"/>
    </source>
</evidence>
<dbReference type="GO" id="GO:0009986">
    <property type="term" value="C:cell surface"/>
    <property type="evidence" value="ECO:0007669"/>
    <property type="project" value="UniProtKB-SubCell"/>
</dbReference>
<dbReference type="EMBL" id="JTJU01000010">
    <property type="protein sequence ID" value="OBX11556.1"/>
    <property type="molecule type" value="Genomic_DNA"/>
</dbReference>
<feature type="signal peptide" evidence="11">
    <location>
        <begin position="1"/>
        <end position="20"/>
    </location>
</feature>
<dbReference type="Pfam" id="PF03895">
    <property type="entry name" value="YadA_anchor"/>
    <property type="match status" value="1"/>
</dbReference>
<dbReference type="GO" id="GO:0015031">
    <property type="term" value="P:protein transport"/>
    <property type="evidence" value="ECO:0007669"/>
    <property type="project" value="UniProtKB-KW"/>
</dbReference>
<evidence type="ECO:0000259" key="13">
    <source>
        <dbReference type="Pfam" id="PF05658"/>
    </source>
</evidence>
<comment type="subcellular location">
    <subcellularLocation>
        <location evidence="2">Cell outer membrane</location>
    </subcellularLocation>
    <subcellularLocation>
        <location evidence="1">Cell surface</location>
    </subcellularLocation>
</comment>
<evidence type="ECO:0000313" key="14">
    <source>
        <dbReference type="EMBL" id="OBX11556.1"/>
    </source>
</evidence>
<feature type="domain" description="Trimeric autotransporter adhesin YadA-like head" evidence="13">
    <location>
        <begin position="568"/>
        <end position="592"/>
    </location>
</feature>
<keyword evidence="8" id="KW-0472">Membrane</keyword>
<dbReference type="RefSeq" id="WP_066421292.1">
    <property type="nucleotide sequence ID" value="NZ_JTJU01000010.1"/>
</dbReference>
<dbReference type="InterPro" id="IPR005594">
    <property type="entry name" value="YadA_C"/>
</dbReference>
<feature type="domain" description="Trimeric autotransporter adhesin YadA-like head" evidence="13">
    <location>
        <begin position="541"/>
        <end position="564"/>
    </location>
</feature>
<evidence type="ECO:0000313" key="15">
    <source>
        <dbReference type="Proteomes" id="UP000092527"/>
    </source>
</evidence>
<accession>A0AB36E4D9</accession>
<feature type="chain" id="PRO_5044329444" description="Trimeric autotransporter adhesin YadA-like C-terminal membrane anchor domain-containing protein" evidence="11">
    <location>
        <begin position="21"/>
        <end position="1342"/>
    </location>
</feature>
<reference evidence="14 15" key="1">
    <citation type="submission" date="2014-11" db="EMBL/GenBank/DDBJ databases">
        <title>Pan-genome of Gallibacterium spp.</title>
        <authorList>
            <person name="Kudirkiene E."/>
            <person name="Bojesen A.M."/>
        </authorList>
    </citation>
    <scope>NUCLEOTIDE SEQUENCE [LARGE SCALE GENOMIC DNA]</scope>
    <source>
        <strain evidence="14 15">18469/18</strain>
    </source>
</reference>
<evidence type="ECO:0000256" key="10">
    <source>
        <dbReference type="SAM" id="Coils"/>
    </source>
</evidence>
<evidence type="ECO:0000256" key="5">
    <source>
        <dbReference type="ARBA" id="ARBA00022692"/>
    </source>
</evidence>
<evidence type="ECO:0000256" key="6">
    <source>
        <dbReference type="ARBA" id="ARBA00022729"/>
    </source>
</evidence>
<keyword evidence="5" id="KW-0812">Transmembrane</keyword>
<dbReference type="SUPFAM" id="SSF54523">
    <property type="entry name" value="Pili subunits"/>
    <property type="match status" value="1"/>
</dbReference>
<keyword evidence="7" id="KW-0653">Protein transport</keyword>
<dbReference type="SUPFAM" id="SSF101967">
    <property type="entry name" value="Adhesin YadA, collagen-binding domain"/>
    <property type="match status" value="1"/>
</dbReference>
<evidence type="ECO:0000256" key="2">
    <source>
        <dbReference type="ARBA" id="ARBA00004442"/>
    </source>
</evidence>
<keyword evidence="6 11" id="KW-0732">Signal</keyword>
<sequence>MKKTTLALLLSAILSASATAEETQQQPNIVNITINNIGDDSGLEMGAGSRARGAGSIATGKNSVALGKNAVATGGNETKDSINAKLAENKQKLADIATAEANTNRLLSELQNIRKVEADVIEAGERVKQVRLAKQSAYNVWQEKLKTYNDTVAGSAQFLRDTQAKIDDLNSRLTGVSRIGNVDISSDEGLTNAATQLKSIAEEGTTLNLSVNFYKDYVSSYYRALGDLRQAYDYSAGMGEYFSNGSDFSNPKTALEDTAINPFDRRALLDSYEGVYTGIKFSNTYEVLSSEEYDYTLHADAFQHGVGIQNAPTSSIKLNSNAAITLETYQSVLEEAPKFKQSYRDYFNNTNNRLFSDEAKQVLYVLNDLRIDYYVKSNEIAYYQWEYERTQNTIWLDKKATARKELGEISKQFNTLKKEKNPYELLQAAYQNWKKENITDIEEKNKITTQTLTTELEKALGINKNAVAEKEAEIARLKIVADQAKSTYDNTNPSAADIALSQRYEEIMRQLTAKANELKSEQDRLQALRDALTLNDLTNVGENAYAIGTNTLATGTNSLAIGTDTIVTGENSIAIGKGSAVTGTNSIAIGTGHNVLGNNSGAFGDPDYVYGDGSYAFGNNNTIGEATNPHNSGNNTFVLGSNVVTKANNAVILGANSTDGGDNTVSVGSSTAQRKIVYVANGTINQTSKDAINGSQIYDILQNATDINVANWQAKLGTGTNTAGNTGLITGDTLNTALSNVSAKLKVIAGTNTTVTTGTDGDYQTYAVNVSNDAIKAAIQSDLDSKANANASNITGDNKTKWQTALGDGKAEAGNTGLISGNTLHTALSTKADKTDITNINNTLNSKANTADVDTALAKKANTDASNLTTTNIQSWQEKLGTGTNTAGDKGLITGDTLHTALSTKADKTDITNINTALENKANSADVDAELAKKANIDASNINVTKFAEKLGTGIIEAGNTNLVTGGTVATALENKANTNLSNITNTAKTVIKNLAKDAVKVVKGTNTTVTTNTDGETTTYAVNVSNDAIKAAIQTDLDSKANSNASNITGDNKIKWQTALGIANLNTTLDTKANTSLDNITSEGTTVIKNLAKDAVKVVKGTNTTVTTSSDGETTTYAVNVSDQSIKNVMQSDMNTKANTDASNIDITKFAEKLGTGTVSENDTNLVSGKTVYSAIQRAAINGADVSNKANRSANNLTAQDVENWQAKLGTNEVKANSKQLVTSGAVHSYVRDTTRNTLAQANTYTDMRINGLKQHTDKKIKQLKEETRAGIASAMAMGAIPTVSNKRYSVGAGTATFGGESAVAIGLRVKSDKDNAIVSFSASASSNGDIAGAAGFAFGF</sequence>
<dbReference type="CDD" id="cd12820">
    <property type="entry name" value="LbR_YadA-like"/>
    <property type="match status" value="1"/>
</dbReference>
<proteinExistence type="predicted"/>
<dbReference type="InterPro" id="IPR045584">
    <property type="entry name" value="Pilin-like"/>
</dbReference>
<comment type="caution">
    <text evidence="14">The sequence shown here is derived from an EMBL/GenBank/DDBJ whole genome shotgun (WGS) entry which is preliminary data.</text>
</comment>
<evidence type="ECO:0000256" key="8">
    <source>
        <dbReference type="ARBA" id="ARBA00023136"/>
    </source>
</evidence>
<evidence type="ECO:0008006" key="16">
    <source>
        <dbReference type="Google" id="ProtNLM"/>
    </source>
</evidence>
<dbReference type="InterPro" id="IPR011049">
    <property type="entry name" value="Serralysin-like_metalloprot_C"/>
</dbReference>
<dbReference type="Gene3D" id="2.150.10.10">
    <property type="entry name" value="Serralysin-like metalloprotease, C-terminal"/>
    <property type="match status" value="1"/>
</dbReference>
<evidence type="ECO:0000256" key="9">
    <source>
        <dbReference type="ARBA" id="ARBA00023237"/>
    </source>
</evidence>
<name>A0AB36E4D9_9PAST</name>
<dbReference type="Proteomes" id="UP000092527">
    <property type="component" value="Unassembled WGS sequence"/>
</dbReference>
<dbReference type="InterPro" id="IPR008640">
    <property type="entry name" value="Adhesin_Head_dom"/>
</dbReference>
<evidence type="ECO:0000256" key="11">
    <source>
        <dbReference type="SAM" id="SignalP"/>
    </source>
</evidence>
<keyword evidence="4" id="KW-1134">Transmembrane beta strand</keyword>
<dbReference type="Pfam" id="PF05658">
    <property type="entry name" value="YadA_head"/>
    <property type="match status" value="3"/>
</dbReference>
<keyword evidence="10" id="KW-0175">Coiled coil</keyword>
<evidence type="ECO:0000256" key="7">
    <source>
        <dbReference type="ARBA" id="ARBA00022927"/>
    </source>
</evidence>
<dbReference type="GO" id="GO:0009279">
    <property type="term" value="C:cell outer membrane"/>
    <property type="evidence" value="ECO:0007669"/>
    <property type="project" value="UniProtKB-SubCell"/>
</dbReference>
<feature type="coiled-coil region" evidence="10">
    <location>
        <begin position="467"/>
        <end position="535"/>
    </location>
</feature>
<organism evidence="14 15">
    <name type="scientific">Gallibacterium salpingitidis</name>
    <dbReference type="NCBI Taxonomy" id="505341"/>
    <lineage>
        <taxon>Bacteria</taxon>
        <taxon>Pseudomonadati</taxon>
        <taxon>Pseudomonadota</taxon>
        <taxon>Gammaproteobacteria</taxon>
        <taxon>Pasteurellales</taxon>
        <taxon>Pasteurellaceae</taxon>
        <taxon>Gallibacterium</taxon>
    </lineage>
</organism>
<feature type="domain" description="Trimeric autotransporter adhesin YadA-like C-terminal membrane anchor" evidence="12">
    <location>
        <begin position="1287"/>
        <end position="1342"/>
    </location>
</feature>
<keyword evidence="3" id="KW-0813">Transport</keyword>
<protein>
    <recommendedName>
        <fullName evidence="16">Trimeric autotransporter adhesin YadA-like C-terminal membrane anchor domain-containing protein</fullName>
    </recommendedName>
</protein>
<evidence type="ECO:0000256" key="3">
    <source>
        <dbReference type="ARBA" id="ARBA00022448"/>
    </source>
</evidence>
<feature type="domain" description="Trimeric autotransporter adhesin YadA-like head" evidence="13">
    <location>
        <begin position="58"/>
        <end position="76"/>
    </location>
</feature>